<name>A0ABD1YJW0_9MARC</name>
<reference evidence="2 3" key="1">
    <citation type="submission" date="2024-09" db="EMBL/GenBank/DDBJ databases">
        <title>Chromosome-scale assembly of Riccia fluitans.</title>
        <authorList>
            <person name="Paukszto L."/>
            <person name="Sawicki J."/>
            <person name="Karawczyk K."/>
            <person name="Piernik-Szablinska J."/>
            <person name="Szczecinska M."/>
            <person name="Mazdziarz M."/>
        </authorList>
    </citation>
    <scope>NUCLEOTIDE SEQUENCE [LARGE SCALE GENOMIC DNA]</scope>
    <source>
        <strain evidence="2">Rf_01</strain>
        <tissue evidence="2">Aerial parts of the thallus</tissue>
    </source>
</reference>
<proteinExistence type="predicted"/>
<protein>
    <submittedName>
        <fullName evidence="2">Uncharacterized protein</fullName>
    </submittedName>
</protein>
<feature type="compositionally biased region" description="Acidic residues" evidence="1">
    <location>
        <begin position="44"/>
        <end position="59"/>
    </location>
</feature>
<dbReference type="EMBL" id="JBHFFA010000004">
    <property type="protein sequence ID" value="KAL2630906.1"/>
    <property type="molecule type" value="Genomic_DNA"/>
</dbReference>
<evidence type="ECO:0000313" key="3">
    <source>
        <dbReference type="Proteomes" id="UP001605036"/>
    </source>
</evidence>
<keyword evidence="3" id="KW-1185">Reference proteome</keyword>
<evidence type="ECO:0000256" key="1">
    <source>
        <dbReference type="SAM" id="MobiDB-lite"/>
    </source>
</evidence>
<feature type="region of interest" description="Disordered" evidence="1">
    <location>
        <begin position="1"/>
        <end position="63"/>
    </location>
</feature>
<organism evidence="2 3">
    <name type="scientific">Riccia fluitans</name>
    <dbReference type="NCBI Taxonomy" id="41844"/>
    <lineage>
        <taxon>Eukaryota</taxon>
        <taxon>Viridiplantae</taxon>
        <taxon>Streptophyta</taxon>
        <taxon>Embryophyta</taxon>
        <taxon>Marchantiophyta</taxon>
        <taxon>Marchantiopsida</taxon>
        <taxon>Marchantiidae</taxon>
        <taxon>Marchantiales</taxon>
        <taxon>Ricciaceae</taxon>
        <taxon>Riccia</taxon>
    </lineage>
</organism>
<comment type="caution">
    <text evidence="2">The sequence shown here is derived from an EMBL/GenBank/DDBJ whole genome shotgun (WGS) entry which is preliminary data.</text>
</comment>
<evidence type="ECO:0000313" key="2">
    <source>
        <dbReference type="EMBL" id="KAL2630906.1"/>
    </source>
</evidence>
<gene>
    <name evidence="2" type="ORF">R1flu_015592</name>
</gene>
<dbReference type="Proteomes" id="UP001605036">
    <property type="component" value="Unassembled WGS sequence"/>
</dbReference>
<accession>A0ABD1YJW0</accession>
<sequence>MASAVPAVGDPIPGRDEPLPITSPKDIIAEEDAGDPGSDKENAQEDVAEDNLEDIDDEGNNSQRIYWRDHEVVALIEHRENYSSSISN</sequence>
<dbReference type="AlphaFoldDB" id="A0ABD1YJW0"/>